<proteinExistence type="predicted"/>
<evidence type="ECO:0000313" key="4">
    <source>
        <dbReference type="Proteomes" id="UP000244193"/>
    </source>
</evidence>
<gene>
    <name evidence="3" type="ORF">HYN48_14010</name>
</gene>
<dbReference type="EMBL" id="CP028811">
    <property type="protein sequence ID" value="AWA31114.1"/>
    <property type="molecule type" value="Genomic_DNA"/>
</dbReference>
<keyword evidence="1" id="KW-0802">TPR repeat</keyword>
<organism evidence="3 4">
    <name type="scientific">Flavobacterium magnum</name>
    <dbReference type="NCBI Taxonomy" id="2162713"/>
    <lineage>
        <taxon>Bacteria</taxon>
        <taxon>Pseudomonadati</taxon>
        <taxon>Bacteroidota</taxon>
        <taxon>Flavobacteriia</taxon>
        <taxon>Flavobacteriales</taxon>
        <taxon>Flavobacteriaceae</taxon>
        <taxon>Flavobacterium</taxon>
    </lineage>
</organism>
<evidence type="ECO:0000256" key="2">
    <source>
        <dbReference type="SAM" id="SignalP"/>
    </source>
</evidence>
<dbReference type="RefSeq" id="WP_108372791.1">
    <property type="nucleotide sequence ID" value="NZ_CP028811.1"/>
</dbReference>
<keyword evidence="4" id="KW-1185">Reference proteome</keyword>
<keyword evidence="2" id="KW-0732">Signal</keyword>
<dbReference type="InterPro" id="IPR019734">
    <property type="entry name" value="TPR_rpt"/>
</dbReference>
<dbReference type="Proteomes" id="UP000244193">
    <property type="component" value="Chromosome"/>
</dbReference>
<evidence type="ECO:0000313" key="3">
    <source>
        <dbReference type="EMBL" id="AWA31114.1"/>
    </source>
</evidence>
<protein>
    <submittedName>
        <fullName evidence="3">Uncharacterized protein</fullName>
    </submittedName>
</protein>
<dbReference type="InterPro" id="IPR011990">
    <property type="entry name" value="TPR-like_helical_dom_sf"/>
</dbReference>
<dbReference type="SUPFAM" id="SSF48452">
    <property type="entry name" value="TPR-like"/>
    <property type="match status" value="1"/>
</dbReference>
<dbReference type="Gene3D" id="1.25.40.10">
    <property type="entry name" value="Tetratricopeptide repeat domain"/>
    <property type="match status" value="1"/>
</dbReference>
<feature type="repeat" description="TPR" evidence="1">
    <location>
        <begin position="111"/>
        <end position="144"/>
    </location>
</feature>
<dbReference type="AlphaFoldDB" id="A0A2S0RHG3"/>
<evidence type="ECO:0000256" key="1">
    <source>
        <dbReference type="PROSITE-ProRule" id="PRU00339"/>
    </source>
</evidence>
<sequence>MKTLYLYLLFTFFFNCASNNTTEICDCYSKRANGTIDEKLNDCLGDNAKGKNADEARLKIKSTMKSLVENCTVYRRDFNKLSYYRFETGYPDLVSQKDSIAFCINNNIERPKNYNKLAEIYIRLNSLDLAMKNIDQSIKLSPSVSHSHWVKSYIFYKKKDIPNAVKEMIEASRFTTDDDSKYFTELQVIALKNEK</sequence>
<dbReference type="KEGG" id="fmg:HYN48_14010"/>
<accession>A0A2S0RHG3</accession>
<name>A0A2S0RHG3_9FLAO</name>
<reference evidence="3 4" key="1">
    <citation type="submission" date="2018-04" db="EMBL/GenBank/DDBJ databases">
        <title>Genome sequencing of Flavobacterium sp. HYN0048.</title>
        <authorList>
            <person name="Yi H."/>
            <person name="Baek C."/>
        </authorList>
    </citation>
    <scope>NUCLEOTIDE SEQUENCE [LARGE SCALE GENOMIC DNA]</scope>
    <source>
        <strain evidence="3 4">HYN0048</strain>
    </source>
</reference>
<feature type="signal peptide" evidence="2">
    <location>
        <begin position="1"/>
        <end position="17"/>
    </location>
</feature>
<dbReference type="PROSITE" id="PS50005">
    <property type="entry name" value="TPR"/>
    <property type="match status" value="1"/>
</dbReference>
<feature type="chain" id="PRO_5015416706" evidence="2">
    <location>
        <begin position="18"/>
        <end position="195"/>
    </location>
</feature>